<accession>A0A0K0DE58</accession>
<dbReference type="AlphaFoldDB" id="A0A0K0DE58"/>
<dbReference type="Proteomes" id="UP000035642">
    <property type="component" value="Unassembled WGS sequence"/>
</dbReference>
<reference evidence="1" key="1">
    <citation type="submission" date="2012-09" db="EMBL/GenBank/DDBJ databases">
        <authorList>
            <person name="Martin A.A."/>
        </authorList>
    </citation>
    <scope>NUCLEOTIDE SEQUENCE</scope>
</reference>
<keyword evidence="1" id="KW-1185">Reference proteome</keyword>
<protein>
    <submittedName>
        <fullName evidence="2">DUF4550 domain-containing protein</fullName>
    </submittedName>
</protein>
<organism evidence="1 2">
    <name type="scientific">Angiostrongylus cantonensis</name>
    <name type="common">Rat lungworm</name>
    <dbReference type="NCBI Taxonomy" id="6313"/>
    <lineage>
        <taxon>Eukaryota</taxon>
        <taxon>Metazoa</taxon>
        <taxon>Ecdysozoa</taxon>
        <taxon>Nematoda</taxon>
        <taxon>Chromadorea</taxon>
        <taxon>Rhabditida</taxon>
        <taxon>Rhabditina</taxon>
        <taxon>Rhabditomorpha</taxon>
        <taxon>Strongyloidea</taxon>
        <taxon>Metastrongylidae</taxon>
        <taxon>Angiostrongylus</taxon>
    </lineage>
</organism>
<reference evidence="2" key="2">
    <citation type="submission" date="2016-04" db="UniProtKB">
        <authorList>
            <consortium name="WormBaseParasite"/>
        </authorList>
    </citation>
    <scope>IDENTIFICATION</scope>
</reference>
<evidence type="ECO:0000313" key="2">
    <source>
        <dbReference type="WBParaSite" id="ACAC_0000910001-mRNA-1"/>
    </source>
</evidence>
<proteinExistence type="predicted"/>
<evidence type="ECO:0000313" key="1">
    <source>
        <dbReference type="Proteomes" id="UP000035642"/>
    </source>
</evidence>
<name>A0A0K0DE58_ANGCA</name>
<sequence length="285" mass="32948">MFREHIAEATKCTFLLKVRDRQTEEELLEPEPYTAVLSPNERTQGFKVPHSSGIGTTLIQVYHTSTYAGRICEITTTLFISPSQFRITEWDQLAQPTPLHTDWRFRLLDDKSTIVKRQSPVTREPQNTLKESLVRLLIWVNIPANAALFANWYRTVLPGKSSPRATSILVQYIFISVDIRKSENVPLSSIDFELITNKTSPINQAAIAGFRLSEERREKNEQFLGYKVLKKLEIPELIFLKKNQPLISPWCNINLQAFVVEKALKMDRNFRDDPFCRLRALGYHI</sequence>
<dbReference type="WBParaSite" id="ACAC_0000910001-mRNA-1">
    <property type="protein sequence ID" value="ACAC_0000910001-mRNA-1"/>
    <property type="gene ID" value="ACAC_0000910001"/>
</dbReference>